<name>A0ABW6L765_9ACTN</name>
<organism evidence="12 13">
    <name type="scientific">Streptomyces massasporeus</name>
    <dbReference type="NCBI Taxonomy" id="67324"/>
    <lineage>
        <taxon>Bacteria</taxon>
        <taxon>Bacillati</taxon>
        <taxon>Actinomycetota</taxon>
        <taxon>Actinomycetes</taxon>
        <taxon>Kitasatosporales</taxon>
        <taxon>Streptomycetaceae</taxon>
        <taxon>Streptomyces</taxon>
    </lineage>
</organism>
<dbReference type="Gene3D" id="1.20.1530.10">
    <property type="entry name" value="Na+/H+ antiporter like domain"/>
    <property type="match status" value="1"/>
</dbReference>
<evidence type="ECO:0000256" key="1">
    <source>
        <dbReference type="ARBA" id="ARBA00004429"/>
    </source>
</evidence>
<feature type="transmembrane region" description="Helical" evidence="11">
    <location>
        <begin position="90"/>
        <end position="112"/>
    </location>
</feature>
<sequence length="186" mass="19294">MQIAVDIVPEDAEAASSREARRARIRCSSGTAHPNTRTRQRPCAALSQVFTPPEPVGVVIGLVAGKALGIFLGTYLAARFTRAQLNPGLAWADVFGLSALPGIGFTVALLIGKLALPGSATGEHVKAAVLVGSLLSAALAAVLLRRSNVICLRLSEEPNLDTDADGIPDIYQRSATAAERQGGQTG</sequence>
<comment type="subcellular location">
    <subcellularLocation>
        <location evidence="1">Cell inner membrane</location>
        <topology evidence="1">Multi-pass membrane protein</topology>
    </subcellularLocation>
</comment>
<evidence type="ECO:0000256" key="3">
    <source>
        <dbReference type="ARBA" id="ARBA00022449"/>
    </source>
</evidence>
<keyword evidence="2" id="KW-0813">Transport</keyword>
<reference evidence="12 13" key="1">
    <citation type="submission" date="2024-10" db="EMBL/GenBank/DDBJ databases">
        <title>The Natural Products Discovery Center: Release of the First 8490 Sequenced Strains for Exploring Actinobacteria Biosynthetic Diversity.</title>
        <authorList>
            <person name="Kalkreuter E."/>
            <person name="Kautsar S.A."/>
            <person name="Yang D."/>
            <person name="Bader C.D."/>
            <person name="Teijaro C.N."/>
            <person name="Fluegel L."/>
            <person name="Davis C.M."/>
            <person name="Simpson J.R."/>
            <person name="Lauterbach L."/>
            <person name="Steele A.D."/>
            <person name="Gui C."/>
            <person name="Meng S."/>
            <person name="Li G."/>
            <person name="Viehrig K."/>
            <person name="Ye F."/>
            <person name="Su P."/>
            <person name="Kiefer A.F."/>
            <person name="Nichols A."/>
            <person name="Cepeda A.J."/>
            <person name="Yan W."/>
            <person name="Fan B."/>
            <person name="Jiang Y."/>
            <person name="Adhikari A."/>
            <person name="Zheng C.-J."/>
            <person name="Schuster L."/>
            <person name="Cowan T.M."/>
            <person name="Smanski M.J."/>
            <person name="Chevrette M.G."/>
            <person name="De Carvalho L.P.S."/>
            <person name="Shen B."/>
        </authorList>
    </citation>
    <scope>NUCLEOTIDE SEQUENCE [LARGE SCALE GENOMIC DNA]</scope>
    <source>
        <strain evidence="12 13">NPDC007066</strain>
    </source>
</reference>
<keyword evidence="9 11" id="KW-0472">Membrane</keyword>
<evidence type="ECO:0000256" key="9">
    <source>
        <dbReference type="ARBA" id="ARBA00023136"/>
    </source>
</evidence>
<dbReference type="PANTHER" id="PTHR30341:SF0">
    <property type="entry name" value="NA(+)_H(+) ANTIPORTER NHAA"/>
    <property type="match status" value="1"/>
</dbReference>
<dbReference type="Proteomes" id="UP001601288">
    <property type="component" value="Unassembled WGS sequence"/>
</dbReference>
<evidence type="ECO:0000256" key="7">
    <source>
        <dbReference type="ARBA" id="ARBA00023053"/>
    </source>
</evidence>
<dbReference type="InterPro" id="IPR023171">
    <property type="entry name" value="Na/H_antiporter_dom_sf"/>
</dbReference>
<evidence type="ECO:0000256" key="11">
    <source>
        <dbReference type="SAM" id="Phobius"/>
    </source>
</evidence>
<comment type="caution">
    <text evidence="12">The sequence shown here is derived from an EMBL/GenBank/DDBJ whole genome shotgun (WGS) entry which is preliminary data.</text>
</comment>
<accession>A0ABW6L765</accession>
<evidence type="ECO:0000313" key="13">
    <source>
        <dbReference type="Proteomes" id="UP001601288"/>
    </source>
</evidence>
<feature type="transmembrane region" description="Helical" evidence="11">
    <location>
        <begin position="124"/>
        <end position="144"/>
    </location>
</feature>
<keyword evidence="8" id="KW-0406">Ion transport</keyword>
<keyword evidence="4" id="KW-1003">Cell membrane</keyword>
<proteinExistence type="predicted"/>
<keyword evidence="13" id="KW-1185">Reference proteome</keyword>
<evidence type="ECO:0000313" key="12">
    <source>
        <dbReference type="EMBL" id="MFE9223888.1"/>
    </source>
</evidence>
<dbReference type="EMBL" id="JBIAFP010000002">
    <property type="protein sequence ID" value="MFE9223888.1"/>
    <property type="molecule type" value="Genomic_DNA"/>
</dbReference>
<protein>
    <submittedName>
        <fullName evidence="12">Na+/H+ antiporter NhaA</fullName>
    </submittedName>
</protein>
<gene>
    <name evidence="12" type="ORF">ACFYM3_04460</name>
</gene>
<keyword evidence="7" id="KW-0915">Sodium</keyword>
<evidence type="ECO:0000256" key="8">
    <source>
        <dbReference type="ARBA" id="ARBA00023065"/>
    </source>
</evidence>
<evidence type="ECO:0000256" key="4">
    <source>
        <dbReference type="ARBA" id="ARBA00022475"/>
    </source>
</evidence>
<dbReference type="Pfam" id="PF06965">
    <property type="entry name" value="Na_H_antiport_1"/>
    <property type="match status" value="1"/>
</dbReference>
<keyword evidence="10" id="KW-0739">Sodium transport</keyword>
<dbReference type="InterPro" id="IPR004670">
    <property type="entry name" value="NhaA"/>
</dbReference>
<dbReference type="RefSeq" id="WP_358277237.1">
    <property type="nucleotide sequence ID" value="NZ_JBEYGJ010000001.1"/>
</dbReference>
<evidence type="ECO:0000256" key="6">
    <source>
        <dbReference type="ARBA" id="ARBA00022989"/>
    </source>
</evidence>
<feature type="transmembrane region" description="Helical" evidence="11">
    <location>
        <begin position="56"/>
        <end position="78"/>
    </location>
</feature>
<dbReference type="PANTHER" id="PTHR30341">
    <property type="entry name" value="SODIUM ION/PROTON ANTIPORTER NHAA-RELATED"/>
    <property type="match status" value="1"/>
</dbReference>
<keyword evidence="6 11" id="KW-1133">Transmembrane helix</keyword>
<evidence type="ECO:0000256" key="10">
    <source>
        <dbReference type="ARBA" id="ARBA00023201"/>
    </source>
</evidence>
<keyword evidence="3" id="KW-0050">Antiport</keyword>
<evidence type="ECO:0000256" key="2">
    <source>
        <dbReference type="ARBA" id="ARBA00022448"/>
    </source>
</evidence>
<keyword evidence="5 11" id="KW-0812">Transmembrane</keyword>
<evidence type="ECO:0000256" key="5">
    <source>
        <dbReference type="ARBA" id="ARBA00022692"/>
    </source>
</evidence>